<dbReference type="Proteomes" id="UP000008142">
    <property type="component" value="Unassembled WGS sequence"/>
</dbReference>
<dbReference type="GO" id="GO:0005634">
    <property type="term" value="C:nucleus"/>
    <property type="evidence" value="ECO:0007669"/>
    <property type="project" value="UniProtKB-SubCell"/>
</dbReference>
<name>F0UEK8_AJEC8</name>
<feature type="compositionally biased region" description="Polar residues" evidence="7">
    <location>
        <begin position="102"/>
        <end position="122"/>
    </location>
</feature>
<protein>
    <submittedName>
        <fullName evidence="10">BZIP transcription factor</fullName>
    </submittedName>
</protein>
<evidence type="ECO:0000259" key="9">
    <source>
        <dbReference type="Pfam" id="PF03131"/>
    </source>
</evidence>
<keyword evidence="5" id="KW-0804">Transcription</keyword>
<feature type="compositionally biased region" description="Polar residues" evidence="7">
    <location>
        <begin position="165"/>
        <end position="188"/>
    </location>
</feature>
<keyword evidence="8" id="KW-0472">Membrane</keyword>
<gene>
    <name evidence="10" type="ORF">HCEG_03953</name>
</gene>
<dbReference type="InterPro" id="IPR004826">
    <property type="entry name" value="bZIP_Maf"/>
</dbReference>
<reference evidence="11" key="1">
    <citation type="submission" date="2008-07" db="EMBL/GenBank/DDBJ databases">
        <title>Annotation of Ajellomyces capsulatus strain H88.</title>
        <authorList>
            <person name="Champion M."/>
            <person name="Cuomo C."/>
            <person name="Ma L.-J."/>
            <person name="Henn M.R."/>
            <person name="Sil A."/>
            <person name="Goldman B."/>
            <person name="Young S.K."/>
            <person name="Kodira C.D."/>
            <person name="Zeng Q."/>
            <person name="Koehrsen M."/>
            <person name="Alvarado L."/>
            <person name="Berlin A."/>
            <person name="Borenstein D."/>
            <person name="Chen Z."/>
            <person name="Engels R."/>
            <person name="Freedman E."/>
            <person name="Gellesch M."/>
            <person name="Goldberg J."/>
            <person name="Griggs A."/>
            <person name="Gujja S."/>
            <person name="Heiman D."/>
            <person name="Hepburn T."/>
            <person name="Howarth C."/>
            <person name="Jen D."/>
            <person name="Larson L."/>
            <person name="Lewis B."/>
            <person name="Mehta T."/>
            <person name="Park D."/>
            <person name="Pearson M."/>
            <person name="Roberts A."/>
            <person name="Saif S."/>
            <person name="Shea T."/>
            <person name="Shenoy N."/>
            <person name="Sisk P."/>
            <person name="Stolte C."/>
            <person name="Sykes S."/>
            <person name="Walk T."/>
            <person name="White J."/>
            <person name="Yandava C."/>
            <person name="Klein B."/>
            <person name="McEwen J.G."/>
            <person name="Puccia R."/>
            <person name="Goldman G.H."/>
            <person name="Felipe M.S."/>
            <person name="Nino-Vega G."/>
            <person name="San-Blas G."/>
            <person name="Taylor J."/>
            <person name="Mendoza L."/>
            <person name="Galagan J."/>
            <person name="Nusbaum C."/>
            <person name="Birren B."/>
        </authorList>
    </citation>
    <scope>NUCLEOTIDE SEQUENCE [LARGE SCALE GENOMIC DNA]</scope>
    <source>
        <strain evidence="11">H88</strain>
    </source>
</reference>
<dbReference type="PANTHER" id="PTHR47416:SF8">
    <property type="entry name" value="BASIC-LEUCINE ZIPPER TRANSCRIPTION FACTOR E-RELATED"/>
    <property type="match status" value="1"/>
</dbReference>
<comment type="subcellular location">
    <subcellularLocation>
        <location evidence="1">Nucleus</location>
    </subcellularLocation>
</comment>
<accession>F0UEK8</accession>
<organism evidence="11">
    <name type="scientific">Ajellomyces capsulatus (strain H88)</name>
    <name type="common">Darling's disease fungus</name>
    <name type="synonym">Histoplasma capsulatum</name>
    <dbReference type="NCBI Taxonomy" id="544711"/>
    <lineage>
        <taxon>Eukaryota</taxon>
        <taxon>Fungi</taxon>
        <taxon>Dikarya</taxon>
        <taxon>Ascomycota</taxon>
        <taxon>Pezizomycotina</taxon>
        <taxon>Eurotiomycetes</taxon>
        <taxon>Eurotiomycetidae</taxon>
        <taxon>Onygenales</taxon>
        <taxon>Ajellomycetaceae</taxon>
        <taxon>Histoplasma</taxon>
    </lineage>
</organism>
<feature type="domain" description="Basic leucine zipper" evidence="9">
    <location>
        <begin position="239"/>
        <end position="308"/>
    </location>
</feature>
<comment type="similarity">
    <text evidence="2">Belongs to the bZIP family.</text>
</comment>
<dbReference type="AlphaFoldDB" id="F0UEK8"/>
<feature type="compositionally biased region" description="Polar residues" evidence="7">
    <location>
        <begin position="68"/>
        <end position="85"/>
    </location>
</feature>
<dbReference type="OrthoDB" id="644067at2759"/>
<evidence type="ECO:0000313" key="11">
    <source>
        <dbReference type="Proteomes" id="UP000008142"/>
    </source>
</evidence>
<feature type="region of interest" description="Disordered" evidence="7">
    <location>
        <begin position="37"/>
        <end position="85"/>
    </location>
</feature>
<evidence type="ECO:0000256" key="4">
    <source>
        <dbReference type="ARBA" id="ARBA00023125"/>
    </source>
</evidence>
<proteinExistence type="inferred from homology"/>
<feature type="transmembrane region" description="Helical" evidence="8">
    <location>
        <begin position="702"/>
        <end position="729"/>
    </location>
</feature>
<dbReference type="VEuPathDB" id="FungiDB:I7I53_03411"/>
<dbReference type="Gene3D" id="1.20.5.170">
    <property type="match status" value="1"/>
</dbReference>
<dbReference type="Pfam" id="PF03131">
    <property type="entry name" value="bZIP_Maf"/>
    <property type="match status" value="1"/>
</dbReference>
<keyword evidence="3" id="KW-0805">Transcription regulation</keyword>
<evidence type="ECO:0000256" key="6">
    <source>
        <dbReference type="ARBA" id="ARBA00023242"/>
    </source>
</evidence>
<keyword evidence="8" id="KW-0812">Transmembrane</keyword>
<keyword evidence="8" id="KW-1133">Transmembrane helix</keyword>
<evidence type="ECO:0000256" key="2">
    <source>
        <dbReference type="ARBA" id="ARBA00007163"/>
    </source>
</evidence>
<dbReference type="HOGENOM" id="CLU_017851_0_0_1"/>
<evidence type="ECO:0000256" key="7">
    <source>
        <dbReference type="SAM" id="MobiDB-lite"/>
    </source>
</evidence>
<evidence type="ECO:0000313" key="10">
    <source>
        <dbReference type="EMBL" id="EGC44738.1"/>
    </source>
</evidence>
<feature type="compositionally biased region" description="Basic and acidic residues" evidence="7">
    <location>
        <begin position="271"/>
        <end position="280"/>
    </location>
</feature>
<feature type="compositionally biased region" description="Basic and acidic residues" evidence="7">
    <location>
        <begin position="52"/>
        <end position="67"/>
    </location>
</feature>
<dbReference type="STRING" id="544711.F0UEK8"/>
<evidence type="ECO:0000256" key="5">
    <source>
        <dbReference type="ARBA" id="ARBA00023163"/>
    </source>
</evidence>
<sequence>MTRYQPSSTFEFYHQSPSTLDAKPVFSADDEMSVLDDKILESSTSDIPSMNDPRRSSFDHTPEDFSRRNSVWSESQSRHASQMSTPLFESVNPFVRVDTAPSASYGQPQSWPLSADSGSCTPTPIYEQFPHDYDGNSSNPFAGGAVGPVNPTSFSHIPYRPGSTFPGSTATPMSPQSSQGWVSGTSEATEARAKPVRNTPYRNGSPLHLRRDGIRKKNARFDIPAERTLSNIDMLISQCTDEDEIKELKQQKRLLRNRQAALDSRQRKKVHTEQLEEDKKRSSSLINELEEALREMKLREAEYHREKAELFEREQHLRGYIDQLHIEKEEMIRSHTLETGELRKKNAILREHLEKVELNAQPASNSTFRNDFSDYENITMENAPWDDFSMVNEFSLGTENHGLISTPTPVSDNSILVNSKKAEKSSDKPPGHTDSSPFSWNTFYMCLLFGAFIASNSSTVSPAIPPLSEEYRVESANVLRAVLASADSTDAANSLNPGAIPGPSTSATINLPTTISGAEMAQITSGGVSSTTNLDDLHRNLVAPTKQQEEEQIFSLTTERYRSLTTLEDDGGDFKPPPSNFQQAYANMRNTGMQHTKSAPDIYSRSLLWDRVPEKVVRDFRRMVKKCSASTSVKDEQIGAASTDLSYDDFEHPTPLDATSNNSIYNDRIPLRPRKHQHATANPQEDLVLLFLPFPTALDQQFYLLCELFLAFRYLYTLYTLVVLCPMVLARTYKRSPPILSNLIAAKPQGWTLLQLGLRGLAILGRLFLNSVLRVAQI</sequence>
<dbReference type="InterPro" id="IPR046347">
    <property type="entry name" value="bZIP_sf"/>
</dbReference>
<dbReference type="PANTHER" id="PTHR47416">
    <property type="entry name" value="BASIC-LEUCINE ZIPPER TRANSCRIPTION FACTOR F-RELATED"/>
    <property type="match status" value="1"/>
</dbReference>
<dbReference type="EMBL" id="DS990638">
    <property type="protein sequence ID" value="EGC44738.1"/>
    <property type="molecule type" value="Genomic_DNA"/>
</dbReference>
<dbReference type="GO" id="GO:0003677">
    <property type="term" value="F:DNA binding"/>
    <property type="evidence" value="ECO:0007669"/>
    <property type="project" value="UniProtKB-KW"/>
</dbReference>
<evidence type="ECO:0000256" key="8">
    <source>
        <dbReference type="SAM" id="Phobius"/>
    </source>
</evidence>
<keyword evidence="4" id="KW-0238">DNA-binding</keyword>
<dbReference type="SUPFAM" id="SSF57959">
    <property type="entry name" value="Leucine zipper domain"/>
    <property type="match status" value="1"/>
</dbReference>
<feature type="region of interest" description="Disordered" evidence="7">
    <location>
        <begin position="259"/>
        <end position="280"/>
    </location>
</feature>
<feature type="region of interest" description="Disordered" evidence="7">
    <location>
        <begin position="102"/>
        <end position="209"/>
    </location>
</feature>
<evidence type="ECO:0000256" key="3">
    <source>
        <dbReference type="ARBA" id="ARBA00023015"/>
    </source>
</evidence>
<evidence type="ECO:0000256" key="1">
    <source>
        <dbReference type="ARBA" id="ARBA00004123"/>
    </source>
</evidence>
<keyword evidence="6" id="KW-0539">Nucleus</keyword>
<dbReference type="OMA" id="KKVHTEQ"/>
<dbReference type="GO" id="GO:0003700">
    <property type="term" value="F:DNA-binding transcription factor activity"/>
    <property type="evidence" value="ECO:0007669"/>
    <property type="project" value="InterPro"/>
</dbReference>
<dbReference type="CDD" id="cd14686">
    <property type="entry name" value="bZIP"/>
    <property type="match status" value="1"/>
</dbReference>